<comment type="caution">
    <text evidence="2">The sequence shown here is derived from an EMBL/GenBank/DDBJ whole genome shotgun (WGS) entry which is preliminary data.</text>
</comment>
<organism evidence="2 4">
    <name type="scientific">Arthrobacter gengyunqii</name>
    <dbReference type="NCBI Taxonomy" id="2886940"/>
    <lineage>
        <taxon>Bacteria</taxon>
        <taxon>Bacillati</taxon>
        <taxon>Actinomycetota</taxon>
        <taxon>Actinomycetes</taxon>
        <taxon>Micrococcales</taxon>
        <taxon>Micrococcaceae</taxon>
        <taxon>Arthrobacter</taxon>
    </lineage>
</organism>
<gene>
    <name evidence="2" type="ORF">LJ751_08755</name>
    <name evidence="1" type="ORF">LJ752_02155</name>
</gene>
<dbReference type="AlphaFoldDB" id="A0A9X1M1C2"/>
<dbReference type="EMBL" id="JAJFZP010000006">
    <property type="protein sequence ID" value="MCC3269454.1"/>
    <property type="molecule type" value="Genomic_DNA"/>
</dbReference>
<proteinExistence type="predicted"/>
<dbReference type="RefSeq" id="WP_227889699.1">
    <property type="nucleotide sequence ID" value="NZ_CP095461.1"/>
</dbReference>
<dbReference type="Proteomes" id="UP001139264">
    <property type="component" value="Unassembled WGS sequence"/>
</dbReference>
<accession>A0A9X1M1C2</accession>
<protein>
    <recommendedName>
        <fullName evidence="5">Transferase</fullName>
    </recommendedName>
</protein>
<evidence type="ECO:0000313" key="3">
    <source>
        <dbReference type="Proteomes" id="UP001139168"/>
    </source>
</evidence>
<evidence type="ECO:0000313" key="2">
    <source>
        <dbReference type="EMBL" id="MCC3269454.1"/>
    </source>
</evidence>
<evidence type="ECO:0008006" key="5">
    <source>
        <dbReference type="Google" id="ProtNLM"/>
    </source>
</evidence>
<sequence>MPEAKRNDADNIREELGYLTVAEILQLCATQQILDPSSTLISRKVQLGAGNVFYPGTVIAVDSQSSCVIGERNVFYPGAFLSAENGGMLLLGSDISLGPGGVQLTAGRADAVAVGDKARLGQGAVVSGRSVLGSGSQILGAVQAESVILADGGDHTSNPPEKRGSMLRGSGVARGLRLAPGDVIQAYGDFSSAAVDRQQDASA</sequence>
<dbReference type="SUPFAM" id="SSF51161">
    <property type="entry name" value="Trimeric LpxA-like enzymes"/>
    <property type="match status" value="1"/>
</dbReference>
<reference evidence="2" key="1">
    <citation type="submission" date="2021-10" db="EMBL/GenBank/DDBJ databases">
        <title>Novel species in genus Arthrobacter.</title>
        <authorList>
            <person name="Liu Y."/>
        </authorList>
    </citation>
    <scope>NUCLEOTIDE SEQUENCE</scope>
    <source>
        <strain evidence="1">Zg-Y786</strain>
        <strain evidence="2">Zg-Y809</strain>
    </source>
</reference>
<dbReference type="Gene3D" id="2.160.10.10">
    <property type="entry name" value="Hexapeptide repeat proteins"/>
    <property type="match status" value="1"/>
</dbReference>
<name>A0A9X1M1C2_9MICC</name>
<dbReference type="InterPro" id="IPR011004">
    <property type="entry name" value="Trimer_LpxA-like_sf"/>
</dbReference>
<evidence type="ECO:0000313" key="4">
    <source>
        <dbReference type="Proteomes" id="UP001139264"/>
    </source>
</evidence>
<dbReference type="EMBL" id="JAJFZQ010000002">
    <property type="protein sequence ID" value="MCC3264845.1"/>
    <property type="molecule type" value="Genomic_DNA"/>
</dbReference>
<evidence type="ECO:0000313" key="1">
    <source>
        <dbReference type="EMBL" id="MCC3264845.1"/>
    </source>
</evidence>
<keyword evidence="3" id="KW-1185">Reference proteome</keyword>
<dbReference type="Proteomes" id="UP001139168">
    <property type="component" value="Unassembled WGS sequence"/>
</dbReference>